<sequence>MKKYITGGIAALITLAAICMMTGQSQASSHQQSVEDAICHQQNQSVIVCPGCQGKGNIGGQKCQRCQGRGILKSNGMPL</sequence>
<accession>A0A2N8HCS9</accession>
<dbReference type="AlphaFoldDB" id="A0A2N8HCS9"/>
<proteinExistence type="predicted"/>
<feature type="chain" id="PRO_5014918734" description="Molecular chaperone DnaJ" evidence="1">
    <location>
        <begin position="28"/>
        <end position="79"/>
    </location>
</feature>
<evidence type="ECO:0008006" key="4">
    <source>
        <dbReference type="Google" id="ProtNLM"/>
    </source>
</evidence>
<dbReference type="EMBL" id="PJKA01000012">
    <property type="protein sequence ID" value="PNC17696.1"/>
    <property type="molecule type" value="Genomic_DNA"/>
</dbReference>
<name>A0A2N8HCS9_9BACT</name>
<evidence type="ECO:0000313" key="2">
    <source>
        <dbReference type="EMBL" id="PNC17696.1"/>
    </source>
</evidence>
<organism evidence="2 3">
    <name type="scientific">Akkermansia muciniphila</name>
    <dbReference type="NCBI Taxonomy" id="239935"/>
    <lineage>
        <taxon>Bacteria</taxon>
        <taxon>Pseudomonadati</taxon>
        <taxon>Verrucomicrobiota</taxon>
        <taxon>Verrucomicrobiia</taxon>
        <taxon>Verrucomicrobiales</taxon>
        <taxon>Akkermansiaceae</taxon>
        <taxon>Akkermansia</taxon>
    </lineage>
</organism>
<evidence type="ECO:0000313" key="3">
    <source>
        <dbReference type="Proteomes" id="UP000236000"/>
    </source>
</evidence>
<reference evidence="2 3" key="1">
    <citation type="journal article" date="2017" name="BMC Genomics">
        <title>Genome sequencing of 39 Akkermansia muciniphila isolates reveals its population structure, genomic and functional diverisity, and global distribution in mammalian gut microbiotas.</title>
        <authorList>
            <person name="Guo X."/>
            <person name="Li S."/>
            <person name="Zhang J."/>
            <person name="Wu F."/>
            <person name="Li X."/>
            <person name="Wu D."/>
            <person name="Zhang M."/>
            <person name="Ou Z."/>
            <person name="Jie Z."/>
            <person name="Yan Q."/>
            <person name="Li P."/>
            <person name="Yi J."/>
            <person name="Peng Y."/>
        </authorList>
    </citation>
    <scope>NUCLEOTIDE SEQUENCE [LARGE SCALE GENOMIC DNA]</scope>
    <source>
        <strain evidence="2 3">GP24</strain>
    </source>
</reference>
<comment type="caution">
    <text evidence="2">The sequence shown here is derived from an EMBL/GenBank/DDBJ whole genome shotgun (WGS) entry which is preliminary data.</text>
</comment>
<feature type="signal peptide" evidence="1">
    <location>
        <begin position="1"/>
        <end position="27"/>
    </location>
</feature>
<keyword evidence="1" id="KW-0732">Signal</keyword>
<evidence type="ECO:0000256" key="1">
    <source>
        <dbReference type="SAM" id="SignalP"/>
    </source>
</evidence>
<dbReference type="RefSeq" id="WP_102714344.1">
    <property type="nucleotide sequence ID" value="NZ_PJKA01000012.1"/>
</dbReference>
<dbReference type="Proteomes" id="UP000236000">
    <property type="component" value="Unassembled WGS sequence"/>
</dbReference>
<dbReference type="Gene3D" id="6.20.20.10">
    <property type="match status" value="1"/>
</dbReference>
<protein>
    <recommendedName>
        <fullName evidence="4">Molecular chaperone DnaJ</fullName>
    </recommendedName>
</protein>
<gene>
    <name evidence="2" type="ORF">CXU22_08075</name>
</gene>